<reference evidence="1 2" key="1">
    <citation type="journal article" date="2021" name="Hortic Res">
        <title>High-quality reference genome and annotation aids understanding of berry development for evergreen blueberry (Vaccinium darrowii).</title>
        <authorList>
            <person name="Yu J."/>
            <person name="Hulse-Kemp A.M."/>
            <person name="Babiker E."/>
            <person name="Staton M."/>
        </authorList>
    </citation>
    <scope>NUCLEOTIDE SEQUENCE [LARGE SCALE GENOMIC DNA]</scope>
    <source>
        <strain evidence="2">cv. NJ 8807/NJ 8810</strain>
        <tissue evidence="1">Young leaf</tissue>
    </source>
</reference>
<gene>
    <name evidence="1" type="ORF">Vadar_023255</name>
</gene>
<organism evidence="1 2">
    <name type="scientific">Vaccinium darrowii</name>
    <dbReference type="NCBI Taxonomy" id="229202"/>
    <lineage>
        <taxon>Eukaryota</taxon>
        <taxon>Viridiplantae</taxon>
        <taxon>Streptophyta</taxon>
        <taxon>Embryophyta</taxon>
        <taxon>Tracheophyta</taxon>
        <taxon>Spermatophyta</taxon>
        <taxon>Magnoliopsida</taxon>
        <taxon>eudicotyledons</taxon>
        <taxon>Gunneridae</taxon>
        <taxon>Pentapetalae</taxon>
        <taxon>asterids</taxon>
        <taxon>Ericales</taxon>
        <taxon>Ericaceae</taxon>
        <taxon>Vaccinioideae</taxon>
        <taxon>Vaccinieae</taxon>
        <taxon>Vaccinium</taxon>
    </lineage>
</organism>
<dbReference type="Proteomes" id="UP000828048">
    <property type="component" value="Chromosome 5"/>
</dbReference>
<evidence type="ECO:0000313" key="2">
    <source>
        <dbReference type="Proteomes" id="UP000828048"/>
    </source>
</evidence>
<comment type="caution">
    <text evidence="1">The sequence shown here is derived from an EMBL/GenBank/DDBJ whole genome shotgun (WGS) entry which is preliminary data.</text>
</comment>
<sequence>MEKLVTLASKLGVTVVTKDQATTHLHTTRSQGFPNLNVDNGLWPSMRFDDNILIRIVDSGGTEYPYHDSARNHGPDSYSLTDTATWLTTVSVGSIDRAFKVSATPPTELLMISLGKIVVLNVASSPSFDFAQLVKKASRVGLIQINSVNVGEALLAISFPLPAATFILDMALSKSPYDPTRSKFNILLGTCANPKRMACLTEDPAVVEAVPSYEHLCLLVSDHSLQVAFPLNIGGFRIPW</sequence>
<keyword evidence="2" id="KW-1185">Reference proteome</keyword>
<evidence type="ECO:0000313" key="1">
    <source>
        <dbReference type="EMBL" id="KAH7847206.1"/>
    </source>
</evidence>
<accession>A0ACB7Y1I0</accession>
<proteinExistence type="predicted"/>
<dbReference type="EMBL" id="CM037155">
    <property type="protein sequence ID" value="KAH7847206.1"/>
    <property type="molecule type" value="Genomic_DNA"/>
</dbReference>
<protein>
    <submittedName>
        <fullName evidence="1">Uncharacterized protein</fullName>
    </submittedName>
</protein>
<name>A0ACB7Y1I0_9ERIC</name>